<protein>
    <submittedName>
        <fullName evidence="7">RNA polymerase sigma-70 factor, ECF subfamily</fullName>
    </submittedName>
</protein>
<keyword evidence="3" id="KW-0731">Sigma factor</keyword>
<evidence type="ECO:0000256" key="1">
    <source>
        <dbReference type="ARBA" id="ARBA00010641"/>
    </source>
</evidence>
<dbReference type="Gene3D" id="1.10.1740.10">
    <property type="match status" value="1"/>
</dbReference>
<dbReference type="AlphaFoldDB" id="A0A0G0G9T4"/>
<reference evidence="7 8" key="1">
    <citation type="journal article" date="2015" name="Nature">
        <title>rRNA introns, odd ribosomes, and small enigmatic genomes across a large radiation of phyla.</title>
        <authorList>
            <person name="Brown C.T."/>
            <person name="Hug L.A."/>
            <person name="Thomas B.C."/>
            <person name="Sharon I."/>
            <person name="Castelle C.J."/>
            <person name="Singh A."/>
            <person name="Wilkins M.J."/>
            <person name="Williams K.H."/>
            <person name="Banfield J.F."/>
        </authorList>
    </citation>
    <scope>NUCLEOTIDE SEQUENCE [LARGE SCALE GENOMIC DNA]</scope>
</reference>
<feature type="domain" description="RNA polymerase sigma-70 region 2" evidence="5">
    <location>
        <begin position="44"/>
        <end position="110"/>
    </location>
</feature>
<dbReference type="InterPro" id="IPR007627">
    <property type="entry name" value="RNA_pol_sigma70_r2"/>
</dbReference>
<dbReference type="PANTHER" id="PTHR43133">
    <property type="entry name" value="RNA POLYMERASE ECF-TYPE SIGMA FACTO"/>
    <property type="match status" value="1"/>
</dbReference>
<dbReference type="SUPFAM" id="SSF88659">
    <property type="entry name" value="Sigma3 and sigma4 domains of RNA polymerase sigma factors"/>
    <property type="match status" value="1"/>
</dbReference>
<feature type="domain" description="RNA polymerase sigma factor 70 region 4 type 2" evidence="6">
    <location>
        <begin position="140"/>
        <end position="192"/>
    </location>
</feature>
<dbReference type="PANTHER" id="PTHR43133:SF51">
    <property type="entry name" value="RNA POLYMERASE SIGMA FACTOR"/>
    <property type="match status" value="1"/>
</dbReference>
<dbReference type="InterPro" id="IPR013249">
    <property type="entry name" value="RNA_pol_sigma70_r4_t2"/>
</dbReference>
<dbReference type="InterPro" id="IPR013324">
    <property type="entry name" value="RNA_pol_sigma_r3/r4-like"/>
</dbReference>
<sequence>MVVLKMKYLWLNYCIIGMNKTNLFDEELIDLIRSTNQELYSEIIQRYQAKLSHYLYKFIGSQDELNDVLQEVFIKAFRNLYDFDTTKKFSSWLYRIAHNEAINHLKKYHREVMSLDEGEWEVVDSKINYGEKIDSQILREKIGKYLLQIKEKYRTPLVLYFFEEKSYEEISDILRVPVSTVGVLIMRGKKMLKNLINN</sequence>
<keyword evidence="2" id="KW-0805">Transcription regulation</keyword>
<dbReference type="InterPro" id="IPR036388">
    <property type="entry name" value="WH-like_DNA-bd_sf"/>
</dbReference>
<dbReference type="CDD" id="cd06171">
    <property type="entry name" value="Sigma70_r4"/>
    <property type="match status" value="1"/>
</dbReference>
<name>A0A0G0G9T4_9BACT</name>
<gene>
    <name evidence="7" type="ORF">US42_C0004G0002</name>
</gene>
<evidence type="ECO:0000256" key="4">
    <source>
        <dbReference type="ARBA" id="ARBA00023163"/>
    </source>
</evidence>
<evidence type="ECO:0000256" key="2">
    <source>
        <dbReference type="ARBA" id="ARBA00023015"/>
    </source>
</evidence>
<proteinExistence type="inferred from homology"/>
<evidence type="ECO:0000259" key="6">
    <source>
        <dbReference type="Pfam" id="PF08281"/>
    </source>
</evidence>
<dbReference type="Proteomes" id="UP000034849">
    <property type="component" value="Unassembled WGS sequence"/>
</dbReference>
<dbReference type="InterPro" id="IPR014284">
    <property type="entry name" value="RNA_pol_sigma-70_dom"/>
</dbReference>
<dbReference type="EMBL" id="LBSX01000004">
    <property type="protein sequence ID" value="KKQ27863.1"/>
    <property type="molecule type" value="Genomic_DNA"/>
</dbReference>
<dbReference type="GO" id="GO:0016987">
    <property type="term" value="F:sigma factor activity"/>
    <property type="evidence" value="ECO:0007669"/>
    <property type="project" value="UniProtKB-KW"/>
</dbReference>
<comment type="similarity">
    <text evidence="1">Belongs to the sigma-70 factor family. ECF subfamily.</text>
</comment>
<dbReference type="GO" id="GO:0003677">
    <property type="term" value="F:DNA binding"/>
    <property type="evidence" value="ECO:0007669"/>
    <property type="project" value="InterPro"/>
</dbReference>
<dbReference type="Gene3D" id="1.10.10.10">
    <property type="entry name" value="Winged helix-like DNA-binding domain superfamily/Winged helix DNA-binding domain"/>
    <property type="match status" value="1"/>
</dbReference>
<dbReference type="SUPFAM" id="SSF88946">
    <property type="entry name" value="Sigma2 domain of RNA polymerase sigma factors"/>
    <property type="match status" value="1"/>
</dbReference>
<dbReference type="STRING" id="1619046.US42_C0004G0002"/>
<dbReference type="Pfam" id="PF08281">
    <property type="entry name" value="Sigma70_r4_2"/>
    <property type="match status" value="1"/>
</dbReference>
<comment type="caution">
    <text evidence="7">The sequence shown here is derived from an EMBL/GenBank/DDBJ whole genome shotgun (WGS) entry which is preliminary data.</text>
</comment>
<dbReference type="Pfam" id="PF04542">
    <property type="entry name" value="Sigma70_r2"/>
    <property type="match status" value="1"/>
</dbReference>
<evidence type="ECO:0000313" key="7">
    <source>
        <dbReference type="EMBL" id="KKQ27863.1"/>
    </source>
</evidence>
<evidence type="ECO:0000259" key="5">
    <source>
        <dbReference type="Pfam" id="PF04542"/>
    </source>
</evidence>
<organism evidence="7 8">
    <name type="scientific">Candidatus Magasanikbacteria bacterium GW2011_GWC2_37_14</name>
    <dbReference type="NCBI Taxonomy" id="1619046"/>
    <lineage>
        <taxon>Bacteria</taxon>
        <taxon>Candidatus Magasanikiibacteriota</taxon>
    </lineage>
</organism>
<evidence type="ECO:0000313" key="8">
    <source>
        <dbReference type="Proteomes" id="UP000034849"/>
    </source>
</evidence>
<dbReference type="InterPro" id="IPR039425">
    <property type="entry name" value="RNA_pol_sigma-70-like"/>
</dbReference>
<accession>A0A0G0G9T4</accession>
<evidence type="ECO:0000256" key="3">
    <source>
        <dbReference type="ARBA" id="ARBA00023082"/>
    </source>
</evidence>
<dbReference type="NCBIfam" id="TIGR02937">
    <property type="entry name" value="sigma70-ECF"/>
    <property type="match status" value="1"/>
</dbReference>
<keyword evidence="4" id="KW-0804">Transcription</keyword>
<dbReference type="GO" id="GO:0006352">
    <property type="term" value="P:DNA-templated transcription initiation"/>
    <property type="evidence" value="ECO:0007669"/>
    <property type="project" value="InterPro"/>
</dbReference>
<dbReference type="InterPro" id="IPR013325">
    <property type="entry name" value="RNA_pol_sigma_r2"/>
</dbReference>